<accession>A0A2J8LX26</accession>
<evidence type="ECO:0000256" key="5">
    <source>
        <dbReference type="ARBA" id="ARBA00022490"/>
    </source>
</evidence>
<protein>
    <recommendedName>
        <fullName evidence="4">Exosome complex component RRP45</fullName>
    </recommendedName>
    <alternativeName>
        <fullName evidence="10">Exosome component 9</fullName>
    </alternativeName>
</protein>
<evidence type="ECO:0000256" key="6">
    <source>
        <dbReference type="ARBA" id="ARBA00022552"/>
    </source>
</evidence>
<dbReference type="GO" id="GO:0030307">
    <property type="term" value="P:positive regulation of cell growth"/>
    <property type="evidence" value="ECO:0007669"/>
    <property type="project" value="Ensembl"/>
</dbReference>
<dbReference type="Proteomes" id="UP000002277">
    <property type="component" value="Chromosome 4"/>
</dbReference>
<dbReference type="VGNC" id="VGNC:58515">
    <property type="gene designation" value="EXOSC9"/>
</dbReference>
<dbReference type="GO" id="GO:0071035">
    <property type="term" value="P:nuclear polyadenylation-dependent rRNA catabolic process"/>
    <property type="evidence" value="ECO:0007669"/>
    <property type="project" value="Ensembl"/>
</dbReference>
<name>A0A2I3RDE7_PANTR</name>
<keyword evidence="6" id="KW-0698">rRNA processing</keyword>
<keyword evidence="9" id="KW-0539">Nucleus</keyword>
<evidence type="ECO:0000259" key="13">
    <source>
        <dbReference type="Pfam" id="PF01138"/>
    </source>
</evidence>
<accession>A0A2I3RDE7</accession>
<dbReference type="GO" id="GO:0000176">
    <property type="term" value="C:nuclear exosome (RNase complex)"/>
    <property type="evidence" value="ECO:0007669"/>
    <property type="project" value="Ensembl"/>
</dbReference>
<keyword evidence="7" id="KW-0271">Exosome</keyword>
<dbReference type="EMBL" id="AACZ04029606">
    <property type="status" value="NOT_ANNOTATED_CDS"/>
    <property type="molecule type" value="Genomic_DNA"/>
</dbReference>
<organism evidence="15 16">
    <name type="scientific">Pan troglodytes</name>
    <name type="common">Chimpanzee</name>
    <dbReference type="NCBI Taxonomy" id="9598"/>
    <lineage>
        <taxon>Eukaryota</taxon>
        <taxon>Metazoa</taxon>
        <taxon>Chordata</taxon>
        <taxon>Craniata</taxon>
        <taxon>Vertebrata</taxon>
        <taxon>Euteleostomi</taxon>
        <taxon>Mammalia</taxon>
        <taxon>Eutheria</taxon>
        <taxon>Euarchontoglires</taxon>
        <taxon>Primates</taxon>
        <taxon>Haplorrhini</taxon>
        <taxon>Catarrhini</taxon>
        <taxon>Hominidae</taxon>
        <taxon>Pan</taxon>
    </lineage>
</organism>
<dbReference type="SUPFAM" id="SSF54211">
    <property type="entry name" value="Ribosomal protein S5 domain 2-like"/>
    <property type="match status" value="1"/>
</dbReference>
<feature type="domain" description="Exoribonuclease phosphorolytic" evidence="14">
    <location>
        <begin position="189"/>
        <end position="254"/>
    </location>
</feature>
<dbReference type="SUPFAM" id="SSF55666">
    <property type="entry name" value="Ribonuclease PH domain 2-like"/>
    <property type="match status" value="1"/>
</dbReference>
<evidence type="ECO:0000259" key="14">
    <source>
        <dbReference type="Pfam" id="PF03725"/>
    </source>
</evidence>
<keyword evidence="5" id="KW-0963">Cytoplasm</keyword>
<dbReference type="GO" id="GO:0035925">
    <property type="term" value="F:mRNA 3'-UTR AU-rich region binding"/>
    <property type="evidence" value="ECO:0007669"/>
    <property type="project" value="Ensembl"/>
</dbReference>
<feature type="compositionally biased region" description="Basic residues" evidence="12">
    <location>
        <begin position="442"/>
        <end position="456"/>
    </location>
</feature>
<reference evidence="15" key="2">
    <citation type="submission" date="2025-08" db="UniProtKB">
        <authorList>
            <consortium name="Ensembl"/>
        </authorList>
    </citation>
    <scope>IDENTIFICATION</scope>
</reference>
<sequence>MKETPLSNCERRFLLRAIEEKKRLDGRQTYDYRNIRISFGTDYGCCIVELGKTRVLGQVSCELVSPKLNRATEGILFFNLELSQMAAPAFEPGRQSDLLVKLNRLLERCLRNSKCIDTESLCVVAGEKVWQIRVDLHLLNHDGNIIDAASIAAIVALCHFRRPDVSVQGDEVTLYTPEERDPVPLSIHHMPICVSFAFFQQGTYLLVDPNEREERVMDGLLVIAMNKHREICTIQSSGGIMLLKDQVLRCSKIAGVKVAEITELILKALENDQKVRKEGGKFGFAESIANQRITAFKMEKAPIDTSDVEEKAEEIIAEAEPPSEVVSTPVLWTPGTAQIGEGVENSWGDLEDSEKEDDEGGGDQAIILDSIKMDTGVEVSDIGSQEMGFHHVGQTGLEFLTSDAPIILSDSEEEEMIILEPDKNPKKIRTQTTSAKQEKAPSKKPVKRRKKKRAAN</sequence>
<dbReference type="GO" id="GO:0005654">
    <property type="term" value="C:nucleoplasm"/>
    <property type="evidence" value="ECO:0007669"/>
    <property type="project" value="Ensembl"/>
</dbReference>
<feature type="compositionally biased region" description="Acidic residues" evidence="12">
    <location>
        <begin position="349"/>
        <end position="361"/>
    </location>
</feature>
<dbReference type="Pfam" id="PF03725">
    <property type="entry name" value="RNase_PH_C"/>
    <property type="match status" value="1"/>
</dbReference>
<evidence type="ECO:0000313" key="16">
    <source>
        <dbReference type="Proteomes" id="UP000002277"/>
    </source>
</evidence>
<dbReference type="InterPro" id="IPR015847">
    <property type="entry name" value="ExoRNase_PH_dom2"/>
</dbReference>
<dbReference type="GeneTree" id="ENSGT00950000183130"/>
<dbReference type="InterPro" id="IPR020568">
    <property type="entry name" value="Ribosomal_Su5_D2-typ_SF"/>
</dbReference>
<dbReference type="Ensembl" id="ENSPTRT00000102502.1">
    <property type="protein sequence ID" value="ENSPTRP00000062409.1"/>
    <property type="gene ID" value="ENSPTRG00000044568.1"/>
</dbReference>
<proteinExistence type="inferred from homology"/>
<evidence type="ECO:0000256" key="11">
    <source>
        <dbReference type="ARBA" id="ARBA00065511"/>
    </source>
</evidence>
<dbReference type="GO" id="GO:0000228">
    <property type="term" value="C:nuclear chromosome"/>
    <property type="evidence" value="ECO:0007669"/>
    <property type="project" value="Ensembl"/>
</dbReference>
<dbReference type="InterPro" id="IPR027408">
    <property type="entry name" value="PNPase/RNase_PH_dom_sf"/>
</dbReference>
<dbReference type="InterPro" id="IPR050590">
    <property type="entry name" value="Exosome_comp_Rrp42_subfam"/>
</dbReference>
<evidence type="ECO:0000256" key="9">
    <source>
        <dbReference type="ARBA" id="ARBA00023242"/>
    </source>
</evidence>
<gene>
    <name evidence="15 17" type="primary">EXOSC9</name>
</gene>
<evidence type="ECO:0000256" key="12">
    <source>
        <dbReference type="SAM" id="MobiDB-lite"/>
    </source>
</evidence>
<dbReference type="InterPro" id="IPR033100">
    <property type="entry name" value="Rrp45"/>
</dbReference>
<evidence type="ECO:0000256" key="2">
    <source>
        <dbReference type="ARBA" id="ARBA00004604"/>
    </source>
</evidence>
<feature type="region of interest" description="Disordered" evidence="12">
    <location>
        <begin position="419"/>
        <end position="456"/>
    </location>
</feature>
<evidence type="ECO:0000256" key="8">
    <source>
        <dbReference type="ARBA" id="ARBA00022884"/>
    </source>
</evidence>
<dbReference type="AlphaFoldDB" id="A0A2I3RDE7"/>
<evidence type="ECO:0000256" key="4">
    <source>
        <dbReference type="ARBA" id="ARBA00019572"/>
    </source>
</evidence>
<evidence type="ECO:0000313" key="17">
    <source>
        <dbReference type="VGNC" id="VGNC:58515"/>
    </source>
</evidence>
<keyword evidence="8" id="KW-0694">RNA-binding</keyword>
<feature type="region of interest" description="Disordered" evidence="12">
    <location>
        <begin position="339"/>
        <end position="362"/>
    </location>
</feature>
<dbReference type="PANTHER" id="PTHR11097">
    <property type="entry name" value="EXOSOME COMPLEX EXONUCLEASE RIBOSOMAL RNA PROCESSING PROTEIN"/>
    <property type="match status" value="1"/>
</dbReference>
<evidence type="ECO:0000256" key="10">
    <source>
        <dbReference type="ARBA" id="ARBA00032660"/>
    </source>
</evidence>
<comment type="subunit">
    <text evidence="11">Component of the RNA exosome core complex (Exo-9), composed of EXOSC1, EXOSC2, EXOSC3, EXOSC4, EXOSC5, EXOSC6, EXOSC7, EXOSC8 and EXOSC9; within the complex interacts with EXOSC3, EXOSC4, EXOSC5 and DIS3. The catalytically inactive RNA exosome core complex (Exo-9) associates with the catalytic subunit EXOSC10/RRP6. Exo-9 may associate with DIS3 to form the nucleolar exosome complex, or DIS3L to form the cytoplasmic exosome complex. Exo-9 is formed by a hexameric base ring consisting of the heterodimers EXOSC4-EXOSC9, EXOSC5-EXOSC8 and EXOSC6-EXOSC7, and a cap ring consisting of EXOSC1, EXOSC2 and EXOSC3. The RNA exosome complex associates with cofactors C1D/RRP47, MPHOSPH6/MPP6 and MTREX/MTR4. Interacts (via C-terminus region) with SETX (via N-terminus domain); the interaction enhances SETX sumoylation. Interacts with DIS3; the interaction is direct.</text>
</comment>
<dbReference type="PANTHER" id="PTHR11097:SF14">
    <property type="entry name" value="EXOSOME COMPLEX COMPONENT RRP45"/>
    <property type="match status" value="1"/>
</dbReference>
<dbReference type="STRING" id="9598.ENSPTRP00000062409"/>
<dbReference type="InParanoid" id="A0A2I3RDE7"/>
<feature type="domain" description="Exoribonuclease phosphorolytic" evidence="13">
    <location>
        <begin position="32"/>
        <end position="163"/>
    </location>
</feature>
<dbReference type="InterPro" id="IPR036345">
    <property type="entry name" value="ExoRNase_PH_dom2_sf"/>
</dbReference>
<reference evidence="15" key="3">
    <citation type="submission" date="2025-09" db="UniProtKB">
        <authorList>
            <consortium name="Ensembl"/>
        </authorList>
    </citation>
    <scope>IDENTIFICATION</scope>
</reference>
<evidence type="ECO:0000256" key="3">
    <source>
        <dbReference type="ARBA" id="ARBA00006678"/>
    </source>
</evidence>
<dbReference type="GO" id="GO:0005829">
    <property type="term" value="C:cytosol"/>
    <property type="evidence" value="ECO:0007669"/>
    <property type="project" value="Ensembl"/>
</dbReference>
<dbReference type="Gene3D" id="3.30.230.70">
    <property type="entry name" value="GHMP Kinase, N-terminal domain"/>
    <property type="match status" value="1"/>
</dbReference>
<dbReference type="InterPro" id="IPR001247">
    <property type="entry name" value="ExoRNase_PH_dom1"/>
</dbReference>
<dbReference type="Bgee" id="ENSPTRG00000044568">
    <property type="expression patterns" value="Expressed in testis and 21 other cell types or tissues"/>
</dbReference>
<evidence type="ECO:0000256" key="1">
    <source>
        <dbReference type="ARBA" id="ARBA00004496"/>
    </source>
</evidence>
<comment type="subcellular location">
    <subcellularLocation>
        <location evidence="1">Cytoplasm</location>
    </subcellularLocation>
    <subcellularLocation>
        <location evidence="2">Nucleus</location>
        <location evidence="2">Nucleolus</location>
    </subcellularLocation>
</comment>
<dbReference type="Pfam" id="PF01138">
    <property type="entry name" value="RNase_PH"/>
    <property type="match status" value="1"/>
</dbReference>
<dbReference type="CDD" id="cd11368">
    <property type="entry name" value="RNase_PH_RRP45"/>
    <property type="match status" value="1"/>
</dbReference>
<keyword evidence="16" id="KW-1185">Reference proteome</keyword>
<dbReference type="FunCoup" id="A0A2I3RDE7">
    <property type="interactions" value="3472"/>
</dbReference>
<evidence type="ECO:0000313" key="15">
    <source>
        <dbReference type="Ensembl" id="ENSPTRP00000062409.1"/>
    </source>
</evidence>
<evidence type="ECO:0000256" key="7">
    <source>
        <dbReference type="ARBA" id="ARBA00022835"/>
    </source>
</evidence>
<dbReference type="GO" id="GO:0006364">
    <property type="term" value="P:rRNA processing"/>
    <property type="evidence" value="ECO:0007669"/>
    <property type="project" value="UniProtKB-KW"/>
</dbReference>
<comment type="similarity">
    <text evidence="3">Belongs to the RNase PH family.</text>
</comment>
<dbReference type="FunFam" id="3.30.230.70:FF:000005">
    <property type="entry name" value="Exosome complex component RRP45"/>
    <property type="match status" value="1"/>
</dbReference>
<dbReference type="GO" id="GO:0005730">
    <property type="term" value="C:nucleolus"/>
    <property type="evidence" value="ECO:0007669"/>
    <property type="project" value="UniProtKB-SubCell"/>
</dbReference>
<reference evidence="15 16" key="1">
    <citation type="journal article" date="2005" name="Nature">
        <title>Initial sequence of the chimpanzee genome and comparison with the human genome.</title>
        <authorList>
            <consortium name="Chimpanzee sequencing and analysis consortium"/>
        </authorList>
    </citation>
    <scope>NUCLEOTIDE SEQUENCE [LARGE SCALE GENOMIC DNA]</scope>
</reference>
<dbReference type="GO" id="GO:0071028">
    <property type="term" value="P:nuclear mRNA surveillance"/>
    <property type="evidence" value="ECO:0007669"/>
    <property type="project" value="Ensembl"/>
</dbReference>